<evidence type="ECO:0000256" key="1">
    <source>
        <dbReference type="ARBA" id="ARBA00004651"/>
    </source>
</evidence>
<evidence type="ECO:0000256" key="6">
    <source>
        <dbReference type="ARBA" id="ARBA00023136"/>
    </source>
</evidence>
<accession>A0A2T5XSU8</accession>
<keyword evidence="3" id="KW-1003">Cell membrane</keyword>
<dbReference type="PANTHER" id="PTHR30250">
    <property type="entry name" value="PST FAMILY PREDICTED COLANIC ACID TRANSPORTER"/>
    <property type="match status" value="1"/>
</dbReference>
<evidence type="ECO:0000313" key="9">
    <source>
        <dbReference type="Proteomes" id="UP000243985"/>
    </source>
</evidence>
<dbReference type="AlphaFoldDB" id="A0A2T5XSU8"/>
<dbReference type="PANTHER" id="PTHR30250:SF10">
    <property type="entry name" value="LIPOPOLYSACCHARIDE BIOSYNTHESIS PROTEIN WZXC"/>
    <property type="match status" value="1"/>
</dbReference>
<evidence type="ECO:0000256" key="5">
    <source>
        <dbReference type="ARBA" id="ARBA00022989"/>
    </source>
</evidence>
<feature type="transmembrane region" description="Helical" evidence="7">
    <location>
        <begin position="142"/>
        <end position="165"/>
    </location>
</feature>
<proteinExistence type="inferred from homology"/>
<feature type="transmembrane region" description="Helical" evidence="7">
    <location>
        <begin position="367"/>
        <end position="388"/>
    </location>
</feature>
<sequence>MRLINRLLNTLGIDRAILYTSSARIIQAGGGIITLLLIAKFLTSEEQGYYYTFGSILSMQIFFELGFNGILTQYVAHENANIKSYIKSDNDDERRFQSRLSSLLHIYIKWYSFLSVLALIVLLISGFYFFNNFDNTDKIQWRFPWVVLTINAVITFFFLPLLSIIEGLGFVKEIAKYKLVYQFINMFLLWVFLSVGAKLYSASFAGICSFLVLIILVWKKFRTTLIQIWNLLGEEKISYKLEIFPYQWKMALSGISGFFIFQLFNPVVFANEGAVVAGQMGMSLTLLNAIQNLSMSWINTKVFCFSELIALRRYFELDRIFNKVLKQSVFINGFLLALVFTTIFIFRESNIYIKNINIADRFLDYRPMFFLALSLFLNQFVFSWATYLRCHKREPYMWLSIITAVLCLLSTFLLGNIFGVLGITFGYFIITVGTFVSAFIIYYNKKKDWH</sequence>
<feature type="transmembrane region" description="Helical" evidence="7">
    <location>
        <begin position="110"/>
        <end position="130"/>
    </location>
</feature>
<reference evidence="8 9" key="1">
    <citation type="submission" date="2018-04" db="EMBL/GenBank/DDBJ databases">
        <title>Genomic Encyclopedia of Archaeal and Bacterial Type Strains, Phase II (KMG-II): from individual species to whole genera.</title>
        <authorList>
            <person name="Goeker M."/>
        </authorList>
    </citation>
    <scope>NUCLEOTIDE SEQUENCE [LARGE SCALE GENOMIC DNA]</scope>
    <source>
        <strain evidence="8 9">DSM 22902</strain>
    </source>
</reference>
<evidence type="ECO:0000313" key="8">
    <source>
        <dbReference type="EMBL" id="PTX03722.1"/>
    </source>
</evidence>
<comment type="caution">
    <text evidence="8">The sequence shown here is derived from an EMBL/GenBank/DDBJ whole genome shotgun (WGS) entry which is preliminary data.</text>
</comment>
<feature type="transmembrane region" description="Helical" evidence="7">
    <location>
        <begin position="48"/>
        <end position="67"/>
    </location>
</feature>
<dbReference type="RefSeq" id="WP_107782610.1">
    <property type="nucleotide sequence ID" value="NZ_QBKG01000013.1"/>
</dbReference>
<feature type="transmembrane region" description="Helical" evidence="7">
    <location>
        <begin position="420"/>
        <end position="443"/>
    </location>
</feature>
<dbReference type="GO" id="GO:0005886">
    <property type="term" value="C:plasma membrane"/>
    <property type="evidence" value="ECO:0007669"/>
    <property type="project" value="UniProtKB-SubCell"/>
</dbReference>
<organism evidence="8 9">
    <name type="scientific">Capnocytophaga leadbetteri</name>
    <dbReference type="NCBI Taxonomy" id="327575"/>
    <lineage>
        <taxon>Bacteria</taxon>
        <taxon>Pseudomonadati</taxon>
        <taxon>Bacteroidota</taxon>
        <taxon>Flavobacteriia</taxon>
        <taxon>Flavobacteriales</taxon>
        <taxon>Flavobacteriaceae</taxon>
        <taxon>Capnocytophaga</taxon>
    </lineage>
</organism>
<keyword evidence="4 7" id="KW-0812">Transmembrane</keyword>
<evidence type="ECO:0000256" key="2">
    <source>
        <dbReference type="ARBA" id="ARBA00007430"/>
    </source>
</evidence>
<keyword evidence="6 7" id="KW-0472">Membrane</keyword>
<name>A0A2T5XSU8_9FLAO</name>
<feature type="transmembrane region" description="Helical" evidence="7">
    <location>
        <begin position="329"/>
        <end position="347"/>
    </location>
</feature>
<evidence type="ECO:0000256" key="4">
    <source>
        <dbReference type="ARBA" id="ARBA00022692"/>
    </source>
</evidence>
<dbReference type="GeneID" id="84581280"/>
<feature type="transmembrane region" description="Helical" evidence="7">
    <location>
        <begin position="177"/>
        <end position="193"/>
    </location>
</feature>
<evidence type="ECO:0000256" key="7">
    <source>
        <dbReference type="SAM" id="Phobius"/>
    </source>
</evidence>
<gene>
    <name evidence="8" type="ORF">C8P65_11350</name>
</gene>
<feature type="transmembrane region" description="Helical" evidence="7">
    <location>
        <begin position="199"/>
        <end position="218"/>
    </location>
</feature>
<protein>
    <submittedName>
        <fullName evidence="8">O-antigen/teichoic acid export membrane protein</fullName>
    </submittedName>
</protein>
<feature type="transmembrane region" description="Helical" evidence="7">
    <location>
        <begin position="395"/>
        <end position="414"/>
    </location>
</feature>
<dbReference type="InterPro" id="IPR050833">
    <property type="entry name" value="Poly_Biosynth_Transport"/>
</dbReference>
<dbReference type="Proteomes" id="UP000243985">
    <property type="component" value="Unassembled WGS sequence"/>
</dbReference>
<keyword evidence="5 7" id="KW-1133">Transmembrane helix</keyword>
<evidence type="ECO:0000256" key="3">
    <source>
        <dbReference type="ARBA" id="ARBA00022475"/>
    </source>
</evidence>
<comment type="subcellular location">
    <subcellularLocation>
        <location evidence="1">Cell membrane</location>
        <topology evidence="1">Multi-pass membrane protein</topology>
    </subcellularLocation>
</comment>
<feature type="transmembrane region" description="Helical" evidence="7">
    <location>
        <begin position="21"/>
        <end position="42"/>
    </location>
</feature>
<comment type="similarity">
    <text evidence="2">Belongs to the polysaccharide synthase family.</text>
</comment>
<dbReference type="EMBL" id="QBKG01000013">
    <property type="protein sequence ID" value="PTX03722.1"/>
    <property type="molecule type" value="Genomic_DNA"/>
</dbReference>